<dbReference type="NCBIfam" id="TIGR03344">
    <property type="entry name" value="VI_effect_Hcp1"/>
    <property type="match status" value="1"/>
</dbReference>
<dbReference type="Gene3D" id="2.30.110.20">
    <property type="entry name" value="Hcp1-like"/>
    <property type="match status" value="1"/>
</dbReference>
<evidence type="ECO:0000313" key="1">
    <source>
        <dbReference type="EMBL" id="MBA2880268.1"/>
    </source>
</evidence>
<evidence type="ECO:0000313" key="2">
    <source>
        <dbReference type="Proteomes" id="UP000525298"/>
    </source>
</evidence>
<dbReference type="Pfam" id="PF05638">
    <property type="entry name" value="T6SS_HCP"/>
    <property type="match status" value="1"/>
</dbReference>
<dbReference type="PANTHER" id="PTHR34319">
    <property type="entry name" value="MAJOR EXPORTED PROTEIN"/>
    <property type="match status" value="1"/>
</dbReference>
<dbReference type="RefSeq" id="WP_181549917.1">
    <property type="nucleotide sequence ID" value="NZ_JACDUS010000001.1"/>
</dbReference>
<sequence length="162" mass="18738">MAMTSYMTLEGNNQGKIDGDCSQGGREDMILLYAIDHEIEIPKDTHTGMPTGQRIHHPLKVTKHFDKATPKLYQACCSGEQFKTVEIQYYRINEKGQEEHYFTTKLEGAILVSTRAYKPMTFLEENKPYQDMEVLQFTYSKIIWTYEPDGIESEDDWKAPKA</sequence>
<dbReference type="InterPro" id="IPR036624">
    <property type="entry name" value="Hcp1-lik_sf"/>
</dbReference>
<dbReference type="InterPro" id="IPR008514">
    <property type="entry name" value="T6SS_Hcp"/>
</dbReference>
<keyword evidence="2" id="KW-1185">Reference proteome</keyword>
<name>A0A7W0C6X3_9BACT</name>
<reference evidence="1 2" key="1">
    <citation type="submission" date="2020-07" db="EMBL/GenBank/DDBJ databases">
        <title>Genomic Encyclopedia of Type Strains, Phase IV (KMG-IV): sequencing the most valuable type-strain genomes for metagenomic binning, comparative biology and taxonomic classification.</title>
        <authorList>
            <person name="Goeker M."/>
        </authorList>
    </citation>
    <scope>NUCLEOTIDE SEQUENCE [LARGE SCALE GENOMIC DNA]</scope>
    <source>
        <strain evidence="1 2">DSM 17721</strain>
    </source>
</reference>
<organism evidence="1 2">
    <name type="scientific">Desulfosalsimonas propionicica</name>
    <dbReference type="NCBI Taxonomy" id="332175"/>
    <lineage>
        <taxon>Bacteria</taxon>
        <taxon>Pseudomonadati</taxon>
        <taxon>Thermodesulfobacteriota</taxon>
        <taxon>Desulfobacteria</taxon>
        <taxon>Desulfobacterales</taxon>
        <taxon>Desulfosalsimonadaceae</taxon>
        <taxon>Desulfosalsimonas</taxon>
    </lineage>
</organism>
<dbReference type="AlphaFoldDB" id="A0A7W0C6X3"/>
<protein>
    <submittedName>
        <fullName evidence="1">Type VI secretion system secreted protein Hcp</fullName>
    </submittedName>
</protein>
<dbReference type="Proteomes" id="UP000525298">
    <property type="component" value="Unassembled WGS sequence"/>
</dbReference>
<proteinExistence type="predicted"/>
<accession>A0A7W0C6X3</accession>
<dbReference type="InterPro" id="IPR052947">
    <property type="entry name" value="T6SS_Hcp1_domain"/>
</dbReference>
<dbReference type="PANTHER" id="PTHR34319:SF6">
    <property type="entry name" value="MAJOR EXPORTED PROTEIN"/>
    <property type="match status" value="1"/>
</dbReference>
<gene>
    <name evidence="1" type="ORF">HNR65_000575</name>
</gene>
<dbReference type="SUPFAM" id="SSF141452">
    <property type="entry name" value="Hcp1-like"/>
    <property type="match status" value="1"/>
</dbReference>
<comment type="caution">
    <text evidence="1">The sequence shown here is derived from an EMBL/GenBank/DDBJ whole genome shotgun (WGS) entry which is preliminary data.</text>
</comment>
<dbReference type="EMBL" id="JACDUS010000001">
    <property type="protein sequence ID" value="MBA2880268.1"/>
    <property type="molecule type" value="Genomic_DNA"/>
</dbReference>